<evidence type="ECO:0000313" key="4">
    <source>
        <dbReference type="Proteomes" id="UP000199140"/>
    </source>
</evidence>
<dbReference type="Proteomes" id="UP000185487">
    <property type="component" value="Chromosome"/>
</dbReference>
<dbReference type="EMBL" id="FOPK01000012">
    <property type="protein sequence ID" value="SFH01477.1"/>
    <property type="molecule type" value="Genomic_DNA"/>
</dbReference>
<proteinExistence type="predicted"/>
<reference evidence="2 4" key="2">
    <citation type="submission" date="2016-10" db="EMBL/GenBank/DDBJ databases">
        <authorList>
            <person name="Varghese N."/>
            <person name="Submissions S."/>
        </authorList>
    </citation>
    <scope>NUCLEOTIDE SEQUENCE [LARGE SCALE GENOMIC DNA]</scope>
    <source>
        <strain evidence="2 4">CBMB27</strain>
    </source>
</reference>
<evidence type="ECO:0000313" key="2">
    <source>
        <dbReference type="EMBL" id="SFH01477.1"/>
    </source>
</evidence>
<evidence type="ECO:0000313" key="1">
    <source>
        <dbReference type="EMBL" id="APT31924.1"/>
    </source>
</evidence>
<sequence>MSCRCGERRVALKGIARAVVRADASTAAQSAHTIARTLNRDAQDLAARLTRRRP</sequence>
<dbReference type="EMBL" id="CP015367">
    <property type="protein sequence ID" value="APT31924.1"/>
    <property type="molecule type" value="Genomic_DNA"/>
</dbReference>
<dbReference type="KEGG" id="mphy:MCBMB27_02633"/>
<gene>
    <name evidence="1" type="ORF">MCBMB27_02633</name>
    <name evidence="2" type="ORF">SAMN05192567_11234</name>
</gene>
<evidence type="ECO:0000313" key="3">
    <source>
        <dbReference type="Proteomes" id="UP000185487"/>
    </source>
</evidence>
<dbReference type="AlphaFoldDB" id="A0AAE8L6X2"/>
<dbReference type="Proteomes" id="UP000199140">
    <property type="component" value="Unassembled WGS sequence"/>
</dbReference>
<accession>A0AAE8L6X2</accession>
<organism evidence="2 4">
    <name type="scientific">Methylobacterium phyllosphaerae</name>
    <dbReference type="NCBI Taxonomy" id="418223"/>
    <lineage>
        <taxon>Bacteria</taxon>
        <taxon>Pseudomonadati</taxon>
        <taxon>Pseudomonadota</taxon>
        <taxon>Alphaproteobacteria</taxon>
        <taxon>Hyphomicrobiales</taxon>
        <taxon>Methylobacteriaceae</taxon>
        <taxon>Methylobacterium</taxon>
    </lineage>
</organism>
<reference evidence="1 3" key="1">
    <citation type="submission" date="2016-04" db="EMBL/GenBank/DDBJ databases">
        <title>Complete genome sequencing and analysis of CBMB27, Methylobacterium phyllosphaerae isolated from leaf tissues of rice (Oryza sativa L.).</title>
        <authorList>
            <person name="Lee Y."/>
            <person name="Hwangbo K."/>
            <person name="Chung H."/>
            <person name="Yoo J."/>
            <person name="Kim K.Y."/>
            <person name="Sa T.M."/>
            <person name="Um Y."/>
            <person name="Madhaiyan M."/>
        </authorList>
    </citation>
    <scope>NUCLEOTIDE SEQUENCE [LARGE SCALE GENOMIC DNA]</scope>
    <source>
        <strain evidence="1 3">CBMB27</strain>
    </source>
</reference>
<dbReference type="RefSeq" id="WP_159020332.1">
    <property type="nucleotide sequence ID" value="NZ_CP015367.1"/>
</dbReference>
<protein>
    <submittedName>
        <fullName evidence="2">Uncharacterized protein</fullName>
    </submittedName>
</protein>
<name>A0AAE8L6X2_9HYPH</name>
<keyword evidence="3" id="KW-1185">Reference proteome</keyword>